<evidence type="ECO:0000313" key="2">
    <source>
        <dbReference type="Proteomes" id="UP001209878"/>
    </source>
</evidence>
<sequence>MLKSSVPFAVAFSFCTS</sequence>
<proteinExistence type="predicted"/>
<reference evidence="1" key="1">
    <citation type="journal article" date="2023" name="Mol. Biol. Evol.">
        <title>Third-Generation Sequencing Reveals the Adaptive Role of the Epigenome in Three Deep-Sea Polychaetes.</title>
        <authorList>
            <person name="Perez M."/>
            <person name="Aroh O."/>
            <person name="Sun Y."/>
            <person name="Lan Y."/>
            <person name="Juniper S.K."/>
            <person name="Young C.R."/>
            <person name="Angers B."/>
            <person name="Qian P.Y."/>
        </authorList>
    </citation>
    <scope>NUCLEOTIDE SEQUENCE</scope>
    <source>
        <strain evidence="1">R07B-5</strain>
    </source>
</reference>
<comment type="caution">
    <text evidence="1">The sequence shown here is derived from an EMBL/GenBank/DDBJ whole genome shotgun (WGS) entry which is preliminary data.</text>
</comment>
<evidence type="ECO:0000313" key="1">
    <source>
        <dbReference type="EMBL" id="KAK2168437.1"/>
    </source>
</evidence>
<name>A0AAD9KC60_RIDPI</name>
<dbReference type="Proteomes" id="UP001209878">
    <property type="component" value="Unassembled WGS sequence"/>
</dbReference>
<accession>A0AAD9KC60</accession>
<protein>
    <submittedName>
        <fullName evidence="1">Uncharacterized protein</fullName>
    </submittedName>
</protein>
<keyword evidence="2" id="KW-1185">Reference proteome</keyword>
<dbReference type="AlphaFoldDB" id="A0AAD9KC60"/>
<gene>
    <name evidence="1" type="ORF">NP493_1225g02033</name>
</gene>
<organism evidence="1 2">
    <name type="scientific">Ridgeia piscesae</name>
    <name type="common">Tubeworm</name>
    <dbReference type="NCBI Taxonomy" id="27915"/>
    <lineage>
        <taxon>Eukaryota</taxon>
        <taxon>Metazoa</taxon>
        <taxon>Spiralia</taxon>
        <taxon>Lophotrochozoa</taxon>
        <taxon>Annelida</taxon>
        <taxon>Polychaeta</taxon>
        <taxon>Sedentaria</taxon>
        <taxon>Canalipalpata</taxon>
        <taxon>Sabellida</taxon>
        <taxon>Siboglinidae</taxon>
        <taxon>Ridgeia</taxon>
    </lineage>
</organism>
<dbReference type="EMBL" id="JAODUO010001231">
    <property type="protein sequence ID" value="KAK2168437.1"/>
    <property type="molecule type" value="Genomic_DNA"/>
</dbReference>